<dbReference type="GO" id="GO:0055075">
    <property type="term" value="P:potassium ion homeostasis"/>
    <property type="evidence" value="ECO:0007669"/>
    <property type="project" value="TreeGrafter"/>
</dbReference>
<dbReference type="Gene3D" id="1.20.1740.10">
    <property type="entry name" value="Amino acid/polyamine transporter I"/>
    <property type="match status" value="1"/>
</dbReference>
<dbReference type="GO" id="GO:0055064">
    <property type="term" value="P:chloride ion homeostasis"/>
    <property type="evidence" value="ECO:0007669"/>
    <property type="project" value="TreeGrafter"/>
</dbReference>
<proteinExistence type="predicted"/>
<dbReference type="Pfam" id="PF00324">
    <property type="entry name" value="AA_permease"/>
    <property type="match status" value="1"/>
</dbReference>
<dbReference type="GO" id="GO:0006884">
    <property type="term" value="P:cell volume homeostasis"/>
    <property type="evidence" value="ECO:0007669"/>
    <property type="project" value="TreeGrafter"/>
</dbReference>
<dbReference type="GO" id="GO:1990573">
    <property type="term" value="P:potassium ion import across plasma membrane"/>
    <property type="evidence" value="ECO:0007669"/>
    <property type="project" value="TreeGrafter"/>
</dbReference>
<name>A0AAV4WP98_CAEEX</name>
<evidence type="ECO:0000259" key="6">
    <source>
        <dbReference type="Pfam" id="PF00324"/>
    </source>
</evidence>
<dbReference type="GO" id="GO:0015379">
    <property type="term" value="F:potassium:chloride symporter activity"/>
    <property type="evidence" value="ECO:0007669"/>
    <property type="project" value="TreeGrafter"/>
</dbReference>
<feature type="transmembrane region" description="Helical" evidence="5">
    <location>
        <begin position="172"/>
        <end position="195"/>
    </location>
</feature>
<dbReference type="AlphaFoldDB" id="A0AAV4WP98"/>
<dbReference type="Proteomes" id="UP001054945">
    <property type="component" value="Unassembled WGS sequence"/>
</dbReference>
<protein>
    <submittedName>
        <fullName evidence="7">Solute carrier family 12 member 7</fullName>
    </submittedName>
</protein>
<dbReference type="GO" id="GO:0045202">
    <property type="term" value="C:synapse"/>
    <property type="evidence" value="ECO:0007669"/>
    <property type="project" value="GOC"/>
</dbReference>
<evidence type="ECO:0000256" key="3">
    <source>
        <dbReference type="ARBA" id="ARBA00022989"/>
    </source>
</evidence>
<dbReference type="PANTHER" id="PTHR11827:SF73">
    <property type="entry name" value="KAZACHOC, ISOFORM G"/>
    <property type="match status" value="1"/>
</dbReference>
<evidence type="ECO:0000256" key="1">
    <source>
        <dbReference type="ARBA" id="ARBA00004141"/>
    </source>
</evidence>
<evidence type="ECO:0000256" key="4">
    <source>
        <dbReference type="ARBA" id="ARBA00023136"/>
    </source>
</evidence>
<feature type="domain" description="Amino acid permease/ SLC12A" evidence="6">
    <location>
        <begin position="144"/>
        <end position="208"/>
    </location>
</feature>
<evidence type="ECO:0000313" key="7">
    <source>
        <dbReference type="EMBL" id="GIY83780.1"/>
    </source>
</evidence>
<accession>A0AAV4WP98</accession>
<comment type="caution">
    <text evidence="7">The sequence shown here is derived from an EMBL/GenBank/DDBJ whole genome shotgun (WGS) entry which is preliminary data.</text>
</comment>
<dbReference type="InterPro" id="IPR004842">
    <property type="entry name" value="SLC12A_fam"/>
</dbReference>
<feature type="transmembrane region" description="Helical" evidence="5">
    <location>
        <begin position="144"/>
        <end position="166"/>
    </location>
</feature>
<dbReference type="PANTHER" id="PTHR11827">
    <property type="entry name" value="SOLUTE CARRIER FAMILY 12, CATION COTRANSPORTERS"/>
    <property type="match status" value="1"/>
</dbReference>
<dbReference type="InterPro" id="IPR004841">
    <property type="entry name" value="AA-permease/SLC12A_dom"/>
</dbReference>
<gene>
    <name evidence="7" type="primary">SLC12A7</name>
    <name evidence="7" type="ORF">CEXT_576551</name>
</gene>
<keyword evidence="3 5" id="KW-1133">Transmembrane helix</keyword>
<dbReference type="GO" id="GO:0007268">
    <property type="term" value="P:chemical synaptic transmission"/>
    <property type="evidence" value="ECO:0007669"/>
    <property type="project" value="TreeGrafter"/>
</dbReference>
<dbReference type="EMBL" id="BPLR01016426">
    <property type="protein sequence ID" value="GIY83780.1"/>
    <property type="molecule type" value="Genomic_DNA"/>
</dbReference>
<evidence type="ECO:0000313" key="8">
    <source>
        <dbReference type="Proteomes" id="UP001054945"/>
    </source>
</evidence>
<organism evidence="7 8">
    <name type="scientific">Caerostris extrusa</name>
    <name type="common">Bark spider</name>
    <name type="synonym">Caerostris bankana</name>
    <dbReference type="NCBI Taxonomy" id="172846"/>
    <lineage>
        <taxon>Eukaryota</taxon>
        <taxon>Metazoa</taxon>
        <taxon>Ecdysozoa</taxon>
        <taxon>Arthropoda</taxon>
        <taxon>Chelicerata</taxon>
        <taxon>Arachnida</taxon>
        <taxon>Araneae</taxon>
        <taxon>Araneomorphae</taxon>
        <taxon>Entelegynae</taxon>
        <taxon>Araneoidea</taxon>
        <taxon>Araneidae</taxon>
        <taxon>Caerostris</taxon>
    </lineage>
</organism>
<reference evidence="7 8" key="1">
    <citation type="submission" date="2021-06" db="EMBL/GenBank/DDBJ databases">
        <title>Caerostris extrusa draft genome.</title>
        <authorList>
            <person name="Kono N."/>
            <person name="Arakawa K."/>
        </authorList>
    </citation>
    <scope>NUCLEOTIDE SEQUENCE [LARGE SCALE GENOMIC DNA]</scope>
</reference>
<dbReference type="GO" id="GO:0005886">
    <property type="term" value="C:plasma membrane"/>
    <property type="evidence" value="ECO:0007669"/>
    <property type="project" value="TreeGrafter"/>
</dbReference>
<keyword evidence="2 5" id="KW-0812">Transmembrane</keyword>
<comment type="subcellular location">
    <subcellularLocation>
        <location evidence="1">Membrane</location>
        <topology evidence="1">Multi-pass membrane protein</topology>
    </subcellularLocation>
</comment>
<evidence type="ECO:0000256" key="5">
    <source>
        <dbReference type="SAM" id="Phobius"/>
    </source>
</evidence>
<evidence type="ECO:0000256" key="2">
    <source>
        <dbReference type="ARBA" id="ARBA00022692"/>
    </source>
</evidence>
<keyword evidence="4 5" id="KW-0472">Membrane</keyword>
<keyword evidence="8" id="KW-1185">Reference proteome</keyword>
<sequence>MPQMEVVDMDSVEMVDECGSDTSPVLIVGKKFEIQRVEKTPESNENSISARVPCEACEKEATDLTNALQALLKDHRDGEPIISDGGNLSSYEKNLYLYHEEMPERPRVATLLNSLANYNVAIPSILENSVSAPKKANLGTIAGVYLPCIQNILGVIFFIRLSWIVGTAGVPLSFLVVFLCCCVTFTTCISLSAIATNGIVPAGGSYFYDISLFGT</sequence>